<proteinExistence type="predicted"/>
<evidence type="ECO:0008006" key="3">
    <source>
        <dbReference type="Google" id="ProtNLM"/>
    </source>
</evidence>
<sequence>MSSEEDYTGESKVERVVNYVIASARLGVDSHERPYAVLDGTTGNPVALSVYGKEFASWVRHSAYTHGDLLKKEDVGEVQSSLAAYAEFEGEEMVINQRVGRSKSGGLEIDIADKDNTRVVVEPGSVRIVSDGSGMLFSRSNTTMALPIPAEGGDWRQLLPFLNMTKDDKLQFIGCMTYILSHPRDKTVGYPIMVIKGEQGAGKSFLCKSILRALVDPNANGIQMIPSDPKELAISSLNRYLLVLENIRELKNTWSDALCVAATGGTLFGRKLYSDHEEASVNLHAPVVLNGIHNFIQETDLASRCVTFNLLVMPPDQRRQEKQLLTELNRLLPTIFRGLLDLIADIMEVQDSAKVIYPQRMISYVHWLAAMECALELPAGQIQKSYAKNQQRTMLDTIQEDQLAFAVLKFAKQHKEQAWSGSPTQLLQQLTVTVPPRVTNSTRTWPQSAISLSKRLATLQKALSAQGVLLQLGERGKHRRIVVGMEAGD</sequence>
<protein>
    <recommendedName>
        <fullName evidence="3">ATP-binding protein</fullName>
    </recommendedName>
</protein>
<dbReference type="RefSeq" id="WP_090724583.1">
    <property type="nucleotide sequence ID" value="NZ_FOOU01000002.1"/>
</dbReference>
<name>A0A1I2MWS1_9GAMM</name>
<dbReference type="EMBL" id="FOOU01000002">
    <property type="protein sequence ID" value="SFF95922.1"/>
    <property type="molecule type" value="Genomic_DNA"/>
</dbReference>
<dbReference type="OrthoDB" id="784829at2"/>
<dbReference type="Gene3D" id="3.40.50.300">
    <property type="entry name" value="P-loop containing nucleotide triphosphate hydrolases"/>
    <property type="match status" value="1"/>
</dbReference>
<keyword evidence="2" id="KW-1185">Reference proteome</keyword>
<organism evidence="1 2">
    <name type="scientific">Neptunomonas qingdaonensis</name>
    <dbReference type="NCBI Taxonomy" id="1045558"/>
    <lineage>
        <taxon>Bacteria</taxon>
        <taxon>Pseudomonadati</taxon>
        <taxon>Pseudomonadota</taxon>
        <taxon>Gammaproteobacteria</taxon>
        <taxon>Oceanospirillales</taxon>
        <taxon>Oceanospirillaceae</taxon>
        <taxon>Neptunomonas</taxon>
    </lineage>
</organism>
<evidence type="ECO:0000313" key="1">
    <source>
        <dbReference type="EMBL" id="SFF95922.1"/>
    </source>
</evidence>
<dbReference type="Proteomes" id="UP000198623">
    <property type="component" value="Unassembled WGS sequence"/>
</dbReference>
<dbReference type="STRING" id="1045558.SAMN05216175_102146"/>
<gene>
    <name evidence="1" type="ORF">SAMN05216175_102146</name>
</gene>
<evidence type="ECO:0000313" key="2">
    <source>
        <dbReference type="Proteomes" id="UP000198623"/>
    </source>
</evidence>
<accession>A0A1I2MWS1</accession>
<reference evidence="2" key="1">
    <citation type="submission" date="2016-10" db="EMBL/GenBank/DDBJ databases">
        <authorList>
            <person name="Varghese N."/>
            <person name="Submissions S."/>
        </authorList>
    </citation>
    <scope>NUCLEOTIDE SEQUENCE [LARGE SCALE GENOMIC DNA]</scope>
    <source>
        <strain evidence="2">CGMCC 1.10971</strain>
    </source>
</reference>
<dbReference type="AlphaFoldDB" id="A0A1I2MWS1"/>
<dbReference type="InterPro" id="IPR027417">
    <property type="entry name" value="P-loop_NTPase"/>
</dbReference>